<keyword evidence="3" id="KW-1185">Reference proteome</keyword>
<evidence type="ECO:0000313" key="2">
    <source>
        <dbReference type="EMBL" id="SFQ02609.1"/>
    </source>
</evidence>
<dbReference type="EMBL" id="FOXA01000027">
    <property type="protein sequence ID" value="SFQ02609.1"/>
    <property type="molecule type" value="Genomic_DNA"/>
</dbReference>
<dbReference type="Gene3D" id="2.40.50.320">
    <property type="entry name" value="Copper binding periplasmic protein CusF"/>
    <property type="match status" value="1"/>
</dbReference>
<name>A0A1I5V523_9RHOB</name>
<dbReference type="InterPro" id="IPR042230">
    <property type="entry name" value="CusF_sf"/>
</dbReference>
<dbReference type="AlphaFoldDB" id="A0A1I5V523"/>
<dbReference type="Pfam" id="PF11604">
    <property type="entry name" value="CusF_Ec"/>
    <property type="match status" value="1"/>
</dbReference>
<feature type="signal peptide" evidence="1">
    <location>
        <begin position="1"/>
        <end position="20"/>
    </location>
</feature>
<dbReference type="InterPro" id="IPR021647">
    <property type="entry name" value="CusF_Ec"/>
</dbReference>
<keyword evidence="1" id="KW-0732">Signal</keyword>
<dbReference type="Proteomes" id="UP000199356">
    <property type="component" value="Unassembled WGS sequence"/>
</dbReference>
<dbReference type="RefSeq" id="WP_177215259.1">
    <property type="nucleotide sequence ID" value="NZ_FOXA01000027.1"/>
</dbReference>
<protein>
    <submittedName>
        <fullName evidence="2">Cu and Ag efflux protein CusF</fullName>
    </submittedName>
</protein>
<sequence>MKRLIPLFAALSLSVAPAFADAHFVKGKVKKLDAEGGKVTLIHEELTSLDMPAMTMVFVLADPAMAGMLSEGAELEFAADRVNGKLTVTELR</sequence>
<gene>
    <name evidence="2" type="ORF">SAMN04488047_12724</name>
</gene>
<proteinExistence type="predicted"/>
<organism evidence="2 3">
    <name type="scientific">Tranquillimonas alkanivorans</name>
    <dbReference type="NCBI Taxonomy" id="441119"/>
    <lineage>
        <taxon>Bacteria</taxon>
        <taxon>Pseudomonadati</taxon>
        <taxon>Pseudomonadota</taxon>
        <taxon>Alphaproteobacteria</taxon>
        <taxon>Rhodobacterales</taxon>
        <taxon>Roseobacteraceae</taxon>
        <taxon>Tranquillimonas</taxon>
    </lineage>
</organism>
<evidence type="ECO:0000313" key="3">
    <source>
        <dbReference type="Proteomes" id="UP000199356"/>
    </source>
</evidence>
<reference evidence="2 3" key="1">
    <citation type="submission" date="2016-10" db="EMBL/GenBank/DDBJ databases">
        <authorList>
            <person name="de Groot N.N."/>
        </authorList>
    </citation>
    <scope>NUCLEOTIDE SEQUENCE [LARGE SCALE GENOMIC DNA]</scope>
    <source>
        <strain evidence="2 3">DSM 19547</strain>
    </source>
</reference>
<accession>A0A1I5V523</accession>
<feature type="chain" id="PRO_5011768231" evidence="1">
    <location>
        <begin position="21"/>
        <end position="92"/>
    </location>
</feature>
<dbReference type="STRING" id="441119.SAMN04488047_12724"/>
<evidence type="ECO:0000256" key="1">
    <source>
        <dbReference type="SAM" id="SignalP"/>
    </source>
</evidence>